<keyword evidence="2" id="KW-1185">Reference proteome</keyword>
<protein>
    <submittedName>
        <fullName evidence="1">Uncharacterized protein</fullName>
    </submittedName>
</protein>
<reference evidence="1" key="5">
    <citation type="journal article" date="2021" name="G3 (Bethesda)">
        <title>Aegilops tauschii genome assembly Aet v5.0 features greater sequence contiguity and improved annotation.</title>
        <authorList>
            <person name="Wang L."/>
            <person name="Zhu T."/>
            <person name="Rodriguez J.C."/>
            <person name="Deal K.R."/>
            <person name="Dubcovsky J."/>
            <person name="McGuire P.E."/>
            <person name="Lux T."/>
            <person name="Spannagl M."/>
            <person name="Mayer K.F.X."/>
            <person name="Baldrich P."/>
            <person name="Meyers B.C."/>
            <person name="Huo N."/>
            <person name="Gu Y.Q."/>
            <person name="Zhou H."/>
            <person name="Devos K.M."/>
            <person name="Bennetzen J.L."/>
            <person name="Unver T."/>
            <person name="Budak H."/>
            <person name="Gulick P.J."/>
            <person name="Galiba G."/>
            <person name="Kalapos B."/>
            <person name="Nelson D.R."/>
            <person name="Li P."/>
            <person name="You F.M."/>
            <person name="Luo M.C."/>
            <person name="Dvorak J."/>
        </authorList>
    </citation>
    <scope>NUCLEOTIDE SEQUENCE [LARGE SCALE GENOMIC DNA]</scope>
    <source>
        <strain evidence="1">cv. AL8/78</strain>
    </source>
</reference>
<accession>A0A453DFA2</accession>
<dbReference type="GO" id="GO:0009451">
    <property type="term" value="P:RNA modification"/>
    <property type="evidence" value="ECO:0007669"/>
    <property type="project" value="InterPro"/>
</dbReference>
<reference evidence="2" key="1">
    <citation type="journal article" date="2014" name="Science">
        <title>Ancient hybridizations among the ancestral genomes of bread wheat.</title>
        <authorList>
            <consortium name="International Wheat Genome Sequencing Consortium,"/>
            <person name="Marcussen T."/>
            <person name="Sandve S.R."/>
            <person name="Heier L."/>
            <person name="Spannagl M."/>
            <person name="Pfeifer M."/>
            <person name="Jakobsen K.S."/>
            <person name="Wulff B.B."/>
            <person name="Steuernagel B."/>
            <person name="Mayer K.F."/>
            <person name="Olsen O.A."/>
        </authorList>
    </citation>
    <scope>NUCLEOTIDE SEQUENCE [LARGE SCALE GENOMIC DNA]</scope>
    <source>
        <strain evidence="2">cv. AL8/78</strain>
    </source>
</reference>
<name>A0A453DFA2_AEGTS</name>
<proteinExistence type="predicted"/>
<dbReference type="PANTHER" id="PTHR47926:SF356">
    <property type="entry name" value="(WILD MALAYSIAN BANANA) HYPOTHETICAL PROTEIN"/>
    <property type="match status" value="1"/>
</dbReference>
<organism evidence="1 2">
    <name type="scientific">Aegilops tauschii subsp. strangulata</name>
    <name type="common">Goatgrass</name>
    <dbReference type="NCBI Taxonomy" id="200361"/>
    <lineage>
        <taxon>Eukaryota</taxon>
        <taxon>Viridiplantae</taxon>
        <taxon>Streptophyta</taxon>
        <taxon>Embryophyta</taxon>
        <taxon>Tracheophyta</taxon>
        <taxon>Spermatophyta</taxon>
        <taxon>Magnoliopsida</taxon>
        <taxon>Liliopsida</taxon>
        <taxon>Poales</taxon>
        <taxon>Poaceae</taxon>
        <taxon>BOP clade</taxon>
        <taxon>Pooideae</taxon>
        <taxon>Triticodae</taxon>
        <taxon>Triticeae</taxon>
        <taxon>Triticinae</taxon>
        <taxon>Aegilops</taxon>
    </lineage>
</organism>
<evidence type="ECO:0000313" key="1">
    <source>
        <dbReference type="EnsemblPlants" id="AET2Gv21218900.1"/>
    </source>
</evidence>
<reference evidence="1" key="3">
    <citation type="journal article" date="2017" name="Nature">
        <title>Genome sequence of the progenitor of the wheat D genome Aegilops tauschii.</title>
        <authorList>
            <person name="Luo M.C."/>
            <person name="Gu Y.Q."/>
            <person name="Puiu D."/>
            <person name="Wang H."/>
            <person name="Twardziok S.O."/>
            <person name="Deal K.R."/>
            <person name="Huo N."/>
            <person name="Zhu T."/>
            <person name="Wang L."/>
            <person name="Wang Y."/>
            <person name="McGuire P.E."/>
            <person name="Liu S."/>
            <person name="Long H."/>
            <person name="Ramasamy R.K."/>
            <person name="Rodriguez J.C."/>
            <person name="Van S.L."/>
            <person name="Yuan L."/>
            <person name="Wang Z."/>
            <person name="Xia Z."/>
            <person name="Xiao L."/>
            <person name="Anderson O.D."/>
            <person name="Ouyang S."/>
            <person name="Liang Y."/>
            <person name="Zimin A.V."/>
            <person name="Pertea G."/>
            <person name="Qi P."/>
            <person name="Bennetzen J.L."/>
            <person name="Dai X."/>
            <person name="Dawson M.W."/>
            <person name="Muller H.G."/>
            <person name="Kugler K."/>
            <person name="Rivarola-Duarte L."/>
            <person name="Spannagl M."/>
            <person name="Mayer K.F.X."/>
            <person name="Lu F.H."/>
            <person name="Bevan M.W."/>
            <person name="Leroy P."/>
            <person name="Li P."/>
            <person name="You F.M."/>
            <person name="Sun Q."/>
            <person name="Liu Z."/>
            <person name="Lyons E."/>
            <person name="Wicker T."/>
            <person name="Salzberg S.L."/>
            <person name="Devos K.M."/>
            <person name="Dvorak J."/>
        </authorList>
    </citation>
    <scope>NUCLEOTIDE SEQUENCE [LARGE SCALE GENOMIC DNA]</scope>
    <source>
        <strain evidence="1">cv. AL8/78</strain>
    </source>
</reference>
<dbReference type="InterPro" id="IPR046960">
    <property type="entry name" value="PPR_At4g14850-like_plant"/>
</dbReference>
<dbReference type="STRING" id="200361.A0A453DFA2"/>
<reference evidence="1" key="4">
    <citation type="submission" date="2019-03" db="UniProtKB">
        <authorList>
            <consortium name="EnsemblPlants"/>
        </authorList>
    </citation>
    <scope>IDENTIFICATION</scope>
</reference>
<dbReference type="Proteomes" id="UP000015105">
    <property type="component" value="Chromosome 2D"/>
</dbReference>
<sequence length="189" mass="20130">MELCGALQRAVRLPRACFGVIVQHGEGGHFCSMVMGGLASSESTLSSVLNGCTRPRDSRGGSVLHGWVVKSEELDPDTPPQNALLGMYAAAVIWTPNLVSLDTLIAGFCGTTDGWSAMEAFVRLKDARFGKPVAPYEYTFVAMVSAALPAMRGGMPLHAEVVKAGLETSVFLSNTLINMYFTNWDPGSA</sequence>
<evidence type="ECO:0000313" key="2">
    <source>
        <dbReference type="Proteomes" id="UP000015105"/>
    </source>
</evidence>
<dbReference type="PANTHER" id="PTHR47926">
    <property type="entry name" value="PENTATRICOPEPTIDE REPEAT-CONTAINING PROTEIN"/>
    <property type="match status" value="1"/>
</dbReference>
<dbReference type="GO" id="GO:0003723">
    <property type="term" value="F:RNA binding"/>
    <property type="evidence" value="ECO:0007669"/>
    <property type="project" value="InterPro"/>
</dbReference>
<dbReference type="Gramene" id="AET2Gv21218900.1">
    <property type="protein sequence ID" value="AET2Gv21218900.1"/>
    <property type="gene ID" value="AET2Gv21218900"/>
</dbReference>
<dbReference type="AlphaFoldDB" id="A0A453DFA2"/>
<reference evidence="2" key="2">
    <citation type="journal article" date="2017" name="Nat. Plants">
        <title>The Aegilops tauschii genome reveals multiple impacts of transposons.</title>
        <authorList>
            <person name="Zhao G."/>
            <person name="Zou C."/>
            <person name="Li K."/>
            <person name="Wang K."/>
            <person name="Li T."/>
            <person name="Gao L."/>
            <person name="Zhang X."/>
            <person name="Wang H."/>
            <person name="Yang Z."/>
            <person name="Liu X."/>
            <person name="Jiang W."/>
            <person name="Mao L."/>
            <person name="Kong X."/>
            <person name="Jiao Y."/>
            <person name="Jia J."/>
        </authorList>
    </citation>
    <scope>NUCLEOTIDE SEQUENCE [LARGE SCALE GENOMIC DNA]</scope>
    <source>
        <strain evidence="2">cv. AL8/78</strain>
    </source>
</reference>
<dbReference type="EnsemblPlants" id="AET2Gv21218900.1">
    <property type="protein sequence ID" value="AET2Gv21218900.1"/>
    <property type="gene ID" value="AET2Gv21218900"/>
</dbReference>